<dbReference type="RefSeq" id="WP_042548868.1">
    <property type="nucleotide sequence ID" value="NZ_CDLS01000001.1"/>
</dbReference>
<evidence type="ECO:0008006" key="2">
    <source>
        <dbReference type="Google" id="ProtNLM"/>
    </source>
</evidence>
<proteinExistence type="predicted"/>
<accession>A0A5H2PTP2</accession>
<dbReference type="EMBL" id="CP026093">
    <property type="protein sequence ID" value="AYB57750.1"/>
    <property type="molecule type" value="Genomic_DNA"/>
</dbReference>
<sequence>MSDLLEFVSRINGFGGKSFTEKVEIFAWYLHERSGKPKFGPTDLLRCFEVVHESKPSNIHSIVHRLSTGRPARLLKDGQGYRLSAAVREQVGKLVDRKSNTAVNALLTGLLSYVTNKDQQTFLNETIACYNGKAHRAAIVMGWNLAYSHLCDRIFDAHLAAFNANRTKAHPKLTEIVKRTDFQEYGERQVIDVCRIAGIVDKSIYKILQERLDRRNMAAHPSSVIFTSSQAEDLITDLMNNVILNSRL</sequence>
<evidence type="ECO:0000313" key="1">
    <source>
        <dbReference type="EMBL" id="AYB57750.1"/>
    </source>
</evidence>
<organism evidence="1">
    <name type="scientific">Ralstonia solanacearum</name>
    <name type="common">Pseudomonas solanacearum</name>
    <dbReference type="NCBI Taxonomy" id="305"/>
    <lineage>
        <taxon>Bacteria</taxon>
        <taxon>Pseudomonadati</taxon>
        <taxon>Pseudomonadota</taxon>
        <taxon>Betaproteobacteria</taxon>
        <taxon>Burkholderiales</taxon>
        <taxon>Burkholderiaceae</taxon>
        <taxon>Ralstonia</taxon>
        <taxon>Ralstonia solanacearum species complex</taxon>
    </lineage>
</organism>
<name>A0A5H2PTP2_RALSL</name>
<dbReference type="AlphaFoldDB" id="A0A5H2PTP2"/>
<protein>
    <recommendedName>
        <fullName evidence="2">DUF4145 domain-containing protein</fullName>
    </recommendedName>
</protein>
<geneLocation type="plasmid" evidence="1">
    <name>unnamed</name>
</geneLocation>
<reference evidence="1" key="1">
    <citation type="submission" date="2018-01" db="EMBL/GenBank/DDBJ databases">
        <title>Complete Genome Sequence of three strains from Ralstonia solanacearum ecotype Moko sequevar IIA-53 from Brazil.</title>
        <authorList>
            <person name="Silva J.R."/>
            <person name="Albuquerque G.M.R."/>
            <person name="Pais A.K.L."/>
            <person name="Silva A.M.F."/>
            <person name="Boiteux M.E.N.F."/>
            <person name="Souza E.B."/>
            <person name="Mariano R.L.R."/>
        </authorList>
    </citation>
    <scope>NUCLEOTIDE SEQUENCE [LARGE SCALE GENOMIC DNA]</scope>
    <source>
        <strain evidence="1">SFC</strain>
        <plasmid evidence="1">unnamed</plasmid>
    </source>
</reference>
<keyword evidence="1" id="KW-0614">Plasmid</keyword>
<dbReference type="GeneID" id="61365739"/>
<gene>
    <name evidence="1" type="ORF">C2L97_16950</name>
</gene>